<sequence length="109" mass="12129">MVDRHKKLSVNRSSVKLELVEAQSRYSAPGNGSRGESRNPDGIISGRHLSPVPASRSPAAGGAPRRFPLRTDVRRVSGIFMRLQRRPSSQLHPHEEMLEVTEAPHVQRC</sequence>
<evidence type="ECO:0000256" key="1">
    <source>
        <dbReference type="SAM" id="MobiDB-lite"/>
    </source>
</evidence>
<protein>
    <submittedName>
        <fullName evidence="2">Uncharacterized protein</fullName>
    </submittedName>
</protein>
<evidence type="ECO:0000313" key="2">
    <source>
        <dbReference type="EMBL" id="KAG7486221.1"/>
    </source>
</evidence>
<feature type="region of interest" description="Disordered" evidence="1">
    <location>
        <begin position="19"/>
        <end position="68"/>
    </location>
</feature>
<proteinExistence type="predicted"/>
<accession>A0AAV6Q9H3</accession>
<comment type="caution">
    <text evidence="2">The sequence shown here is derived from an EMBL/GenBank/DDBJ whole genome shotgun (WGS) entry which is preliminary data.</text>
</comment>
<dbReference type="EMBL" id="JAGKHQ010000018">
    <property type="protein sequence ID" value="KAG7486221.1"/>
    <property type="molecule type" value="Genomic_DNA"/>
</dbReference>
<dbReference type="Proteomes" id="UP000693946">
    <property type="component" value="Linkage Group LG6"/>
</dbReference>
<reference evidence="2 3" key="1">
    <citation type="journal article" date="2021" name="Sci. Rep.">
        <title>Chromosome anchoring in Senegalese sole (Solea senegalensis) reveals sex-associated markers and genome rearrangements in flatfish.</title>
        <authorList>
            <person name="Guerrero-Cozar I."/>
            <person name="Gomez-Garrido J."/>
            <person name="Berbel C."/>
            <person name="Martinez-Blanch J.F."/>
            <person name="Alioto T."/>
            <person name="Claros M.G."/>
            <person name="Gagnaire P.A."/>
            <person name="Manchado M."/>
        </authorList>
    </citation>
    <scope>NUCLEOTIDE SEQUENCE [LARGE SCALE GENOMIC DNA]</scope>
    <source>
        <strain evidence="2">Sse05_10M</strain>
    </source>
</reference>
<keyword evidence="3" id="KW-1185">Reference proteome</keyword>
<name>A0AAV6Q9H3_SOLSE</name>
<feature type="compositionally biased region" description="Low complexity" evidence="1">
    <location>
        <begin position="50"/>
        <end position="66"/>
    </location>
</feature>
<organism evidence="2 3">
    <name type="scientific">Solea senegalensis</name>
    <name type="common">Senegalese sole</name>
    <dbReference type="NCBI Taxonomy" id="28829"/>
    <lineage>
        <taxon>Eukaryota</taxon>
        <taxon>Metazoa</taxon>
        <taxon>Chordata</taxon>
        <taxon>Craniata</taxon>
        <taxon>Vertebrata</taxon>
        <taxon>Euteleostomi</taxon>
        <taxon>Actinopterygii</taxon>
        <taxon>Neopterygii</taxon>
        <taxon>Teleostei</taxon>
        <taxon>Neoteleostei</taxon>
        <taxon>Acanthomorphata</taxon>
        <taxon>Carangaria</taxon>
        <taxon>Pleuronectiformes</taxon>
        <taxon>Pleuronectoidei</taxon>
        <taxon>Soleidae</taxon>
        <taxon>Solea</taxon>
    </lineage>
</organism>
<dbReference type="AlphaFoldDB" id="A0AAV6Q9H3"/>
<gene>
    <name evidence="2" type="ORF">JOB18_027400</name>
</gene>
<evidence type="ECO:0000313" key="3">
    <source>
        <dbReference type="Proteomes" id="UP000693946"/>
    </source>
</evidence>
<feature type="region of interest" description="Disordered" evidence="1">
    <location>
        <begin position="84"/>
        <end position="109"/>
    </location>
</feature>